<protein>
    <submittedName>
        <fullName evidence="2">Uncharacterized protein</fullName>
    </submittedName>
</protein>
<dbReference type="InterPro" id="IPR032675">
    <property type="entry name" value="LRR_dom_sf"/>
</dbReference>
<evidence type="ECO:0000313" key="2">
    <source>
        <dbReference type="EMBL" id="TBU07051.1"/>
    </source>
</evidence>
<dbReference type="STRING" id="148818.A0A4Q9LII1"/>
<reference evidence="2 3" key="1">
    <citation type="submission" date="2017-12" db="EMBL/GenBank/DDBJ databases">
        <authorList>
            <person name="Pombert J.-F."/>
            <person name="Haag K.L."/>
            <person name="Ebert D."/>
        </authorList>
    </citation>
    <scope>NUCLEOTIDE SEQUENCE [LARGE SCALE GENOMIC DNA]</scope>
    <source>
        <strain evidence="2">BE-OM-2</strain>
    </source>
</reference>
<dbReference type="VEuPathDB" id="MicrosporidiaDB:CWI39_0521p0010"/>
<dbReference type="VEuPathDB" id="MicrosporidiaDB:CWI36_0335p0020"/>
<dbReference type="EMBL" id="PITI01000335">
    <property type="protein sequence ID" value="TBU07051.1"/>
    <property type="molecule type" value="Genomic_DNA"/>
</dbReference>
<dbReference type="Gene3D" id="3.80.10.10">
    <property type="entry name" value="Ribonuclease Inhibitor"/>
    <property type="match status" value="1"/>
</dbReference>
<evidence type="ECO:0000313" key="3">
    <source>
        <dbReference type="Proteomes" id="UP000291404"/>
    </source>
</evidence>
<name>A0A4Q9LII1_9MICR</name>
<sequence>MKFDFCSFYMNLFHKLLFLSILIFIKHSSERNVRFNIPYNYEESCSDILLKETNQNAGVKSKEAVYLIQMKKDKNVQYDEYVISDVEKLNLKFDTFYEFNDINSNLEIFLCDHIKKSEFLIFYEFLISYYLLNNKMTIDKFYTILYFLEYFRVKQDDKLRNLIKMILCCLTISDDIKHFDVDKVSFYFSKQEYFYHELFKKISHEYFKIMNFKMSSFLPFFIKENEYDISNRYKGLYSKDKKHVLKINFEFTLFFNEYKSKNRKSKNLFILLLNTLDIKYLHVHYMNEYKFRILCFILQNLKKKIYEIVFFHCSICDETIRYLNDNLIYTNQTKIVFITSKFVTNIIFKDNLSKINEIIFYEDNILNKNYKVMKIQDIENLNTIDRIIKNLQHSYRKSSDEDSIFDDKNMAEIKRQLKSLNLYILILIIGKSRGSMKKMMCLPIFQLLLENQIGKIFTLKDTILEKNINEIEIVNSKINCSFLVDILSLKELEKLTIYNSEIVIENNVVFSNKSIKYFRFQTHNCDSFSLFYQLISKMTSLKEISFEFSYRFEFISFIKPNIDFRELNLINRDYSKYLFEILGRLKNNMANDECDSGYLKYFFEKYDLSRIKKIYFCDISIDKLDSEALGNLLYLEELELCRTEFKNIYFSEIFCTSKEYKIKRLKFTKINIKKSDFNFISNLKKLKTLQFYECNIQTPTHSGTNMKLKKEFELKIRYKKYDLSAEIIQLIRSFWTETCQYGTSMGVIISAEMHEEPIPPLNEAKKEEDGVKILKLKNNTPLISQRGTTLEEPTNNINEESDLEEETIVLKR</sequence>
<keyword evidence="1" id="KW-0732">Signal</keyword>
<feature type="signal peptide" evidence="1">
    <location>
        <begin position="1"/>
        <end position="28"/>
    </location>
</feature>
<proteinExistence type="predicted"/>
<feature type="chain" id="PRO_5020505989" evidence="1">
    <location>
        <begin position="29"/>
        <end position="812"/>
    </location>
</feature>
<organism evidence="2 3">
    <name type="scientific">Hamiltosporidium magnivora</name>
    <dbReference type="NCBI Taxonomy" id="148818"/>
    <lineage>
        <taxon>Eukaryota</taxon>
        <taxon>Fungi</taxon>
        <taxon>Fungi incertae sedis</taxon>
        <taxon>Microsporidia</taxon>
        <taxon>Dubosqiidae</taxon>
        <taxon>Hamiltosporidium</taxon>
    </lineage>
</organism>
<dbReference type="Proteomes" id="UP000291404">
    <property type="component" value="Unassembled WGS sequence"/>
</dbReference>
<dbReference type="SUPFAM" id="SSF52058">
    <property type="entry name" value="L domain-like"/>
    <property type="match status" value="1"/>
</dbReference>
<keyword evidence="3" id="KW-1185">Reference proteome</keyword>
<dbReference type="AlphaFoldDB" id="A0A4Q9LII1"/>
<evidence type="ECO:0000256" key="1">
    <source>
        <dbReference type="SAM" id="SignalP"/>
    </source>
</evidence>
<dbReference type="VEuPathDB" id="MicrosporidiaDB:CWI39_0015p0040"/>
<comment type="caution">
    <text evidence="2">The sequence shown here is derived from an EMBL/GenBank/DDBJ whole genome shotgun (WGS) entry which is preliminary data.</text>
</comment>
<accession>A0A4Q9LII1</accession>
<dbReference type="VEuPathDB" id="MicrosporidiaDB:CWI39_2265p0010"/>
<gene>
    <name evidence="2" type="ORF">CWI36_0335p0020</name>
</gene>